<keyword evidence="5 7" id="KW-0472">Membrane</keyword>
<comment type="caution">
    <text evidence="10">The sequence shown here is derived from an EMBL/GenBank/DDBJ whole genome shotgun (WGS) entry which is preliminary data.</text>
</comment>
<evidence type="ECO:0000256" key="4">
    <source>
        <dbReference type="ARBA" id="ARBA00022692"/>
    </source>
</evidence>
<dbReference type="Proteomes" id="UP000293300">
    <property type="component" value="Unassembled WGS sequence"/>
</dbReference>
<keyword evidence="11" id="KW-1185">Reference proteome</keyword>
<evidence type="ECO:0000256" key="1">
    <source>
        <dbReference type="ARBA" id="ARBA00004571"/>
    </source>
</evidence>
<dbReference type="AlphaFoldDB" id="A0A4Q9YRG8"/>
<dbReference type="InterPro" id="IPR008969">
    <property type="entry name" value="CarboxyPept-like_regulatory"/>
</dbReference>
<proteinExistence type="inferred from homology"/>
<dbReference type="OrthoDB" id="9768177at2"/>
<dbReference type="Pfam" id="PF07715">
    <property type="entry name" value="Plug"/>
    <property type="match status" value="1"/>
</dbReference>
<dbReference type="PROSITE" id="PS52016">
    <property type="entry name" value="TONB_DEPENDENT_REC_3"/>
    <property type="match status" value="1"/>
</dbReference>
<keyword evidence="4 7" id="KW-0812">Transmembrane</keyword>
<reference evidence="10 11" key="1">
    <citation type="submission" date="2019-02" db="EMBL/GenBank/DDBJ databases">
        <title>Flavobacterium sp. RD-2-33 isolated from forest soil.</title>
        <authorList>
            <person name="Chaudhary D.K."/>
        </authorList>
    </citation>
    <scope>NUCLEOTIDE SEQUENCE [LARGE SCALE GENOMIC DNA]</scope>
    <source>
        <strain evidence="10 11">RD-2-33</strain>
    </source>
</reference>
<keyword evidence="3 7" id="KW-1134">Transmembrane beta strand</keyword>
<dbReference type="InterPro" id="IPR012910">
    <property type="entry name" value="Plug_dom"/>
</dbReference>
<evidence type="ECO:0000259" key="9">
    <source>
        <dbReference type="Pfam" id="PF07715"/>
    </source>
</evidence>
<feature type="chain" id="PRO_5020837025" evidence="8">
    <location>
        <begin position="23"/>
        <end position="1011"/>
    </location>
</feature>
<comment type="subcellular location">
    <subcellularLocation>
        <location evidence="1 7">Cell outer membrane</location>
        <topology evidence="1 7">Multi-pass membrane protein</topology>
    </subcellularLocation>
</comment>
<evidence type="ECO:0000256" key="8">
    <source>
        <dbReference type="SAM" id="SignalP"/>
    </source>
</evidence>
<comment type="similarity">
    <text evidence="7">Belongs to the TonB-dependent receptor family.</text>
</comment>
<dbReference type="Gene3D" id="2.60.40.1120">
    <property type="entry name" value="Carboxypeptidase-like, regulatory domain"/>
    <property type="match status" value="1"/>
</dbReference>
<organism evidence="10 11">
    <name type="scientific">Flavobacterium silvisoli</name>
    <dbReference type="NCBI Taxonomy" id="2529433"/>
    <lineage>
        <taxon>Bacteria</taxon>
        <taxon>Pseudomonadati</taxon>
        <taxon>Bacteroidota</taxon>
        <taxon>Flavobacteriia</taxon>
        <taxon>Flavobacteriales</taxon>
        <taxon>Flavobacteriaceae</taxon>
        <taxon>Flavobacterium</taxon>
    </lineage>
</organism>
<keyword evidence="8" id="KW-0732">Signal</keyword>
<protein>
    <submittedName>
        <fullName evidence="10">SusC/RagA family TonB-linked outer membrane protein</fullName>
    </submittedName>
</protein>
<sequence>MRSKFKWIFTLLLAFTMQFSFAQEKTVTGVVSDKTGPLPGANVVIKGTTRSAQADFDGKYSIKAKAGEVLVFSFTGYNNSNVTVGAANTYNVTLAEGSVKLEEVIVEGYRNTTKSTTVVAQSTVNAKTIENRPNASFIQTLQGQVAGLNITTGSGQPGSRSTVILRGVATLNATSDPLYVIDGIPTNADNFRSINPNDIESATVLKDASATAIYGNRGTNGVIVIKTRRGGKEEGKTRFRYATTSGFTELQTAHYRKSDTRQLLTLEKNYGQGLGASLTDAEIAAYNVNTDWSKYFFRTAASTEHSFSVETQGKMLSSYTSVNYLNQDGILKGTGLKRFAFRNNVDGKSNDGKFNYGTNVSIGFSRSNDAGSLGTAGVNRNYVLGAYKGAPYLSPEDYVDSPTTIDQYGAYGLLYTPIYLIDKQKTYTNNTDEMRIQSSIEASYNIFKNTTLRSRTSAEVVQTRFNQSEHPISFNALVFLAPNEEFGGFEDFNSRRDFAFSQLWQAEWEKTFAEKHTLSVMLNSEYNFNQLNTNNFRQNGLDPATFVPGAGTGYLSDILAHDYYIPDVSALKLKKNLISYFATVDYDFDKRFGAVVTARRDGSSRFSQERKWGNFWSVGGRWNLGNESFIKKYNLFDVLKLRASYGATGNERVEDGSIYAGLSPSIFLDNYTTAANVYNGTNGYAFQLGNVNARWETTKQLDLGLDFEMFKNRLRGTFDWYNRTTIDIFDLAPISPITGQTVIKGNTLIDVVNQGVELSLAYDIVRNQDLKITVKGTGAFNDNRVYDIRDNNGERKDGNYITANGNQVYEYYVIPYAGVNPVNGNLLFTAIDGSLTENPTDADRRITHKSEQPVYQGSFGFDIDYKGFFVTSNFTFAQKVWRFDFDMAGLYDPTAISNFNVSSDLLNAWTPTNTNTNIPDLNAANLGEDARSDRFLRDASYVRLRYLQVGYKVPKKFLEKTFLSSVSIYAQGENLKTWTKWQGFDAESPRAGDQNQYPTPKIISFGVDLRF</sequence>
<evidence type="ECO:0000256" key="6">
    <source>
        <dbReference type="ARBA" id="ARBA00023237"/>
    </source>
</evidence>
<dbReference type="RefSeq" id="WP_131476741.1">
    <property type="nucleotide sequence ID" value="NZ_SJPE01000016.1"/>
</dbReference>
<name>A0A4Q9YRG8_9FLAO</name>
<feature type="signal peptide" evidence="8">
    <location>
        <begin position="1"/>
        <end position="22"/>
    </location>
</feature>
<dbReference type="InterPro" id="IPR037066">
    <property type="entry name" value="Plug_dom_sf"/>
</dbReference>
<dbReference type="Pfam" id="PF13715">
    <property type="entry name" value="CarbopepD_reg_2"/>
    <property type="match status" value="1"/>
</dbReference>
<evidence type="ECO:0000313" key="10">
    <source>
        <dbReference type="EMBL" id="TBX65962.1"/>
    </source>
</evidence>
<dbReference type="InterPro" id="IPR023996">
    <property type="entry name" value="TonB-dep_OMP_SusC/RagA"/>
</dbReference>
<gene>
    <name evidence="10" type="ORF">EZL74_11325</name>
</gene>
<keyword evidence="2 7" id="KW-0813">Transport</keyword>
<dbReference type="Gene3D" id="2.170.130.10">
    <property type="entry name" value="TonB-dependent receptor, plug domain"/>
    <property type="match status" value="1"/>
</dbReference>
<dbReference type="GO" id="GO:0009279">
    <property type="term" value="C:cell outer membrane"/>
    <property type="evidence" value="ECO:0007669"/>
    <property type="project" value="UniProtKB-SubCell"/>
</dbReference>
<evidence type="ECO:0000256" key="2">
    <source>
        <dbReference type="ARBA" id="ARBA00022448"/>
    </source>
</evidence>
<dbReference type="NCBIfam" id="TIGR04056">
    <property type="entry name" value="OMP_RagA_SusC"/>
    <property type="match status" value="1"/>
</dbReference>
<dbReference type="Gene3D" id="2.40.170.20">
    <property type="entry name" value="TonB-dependent receptor, beta-barrel domain"/>
    <property type="match status" value="1"/>
</dbReference>
<dbReference type="EMBL" id="SJPE01000016">
    <property type="protein sequence ID" value="TBX65962.1"/>
    <property type="molecule type" value="Genomic_DNA"/>
</dbReference>
<evidence type="ECO:0000256" key="5">
    <source>
        <dbReference type="ARBA" id="ARBA00023136"/>
    </source>
</evidence>
<dbReference type="InterPro" id="IPR039426">
    <property type="entry name" value="TonB-dep_rcpt-like"/>
</dbReference>
<dbReference type="InterPro" id="IPR036942">
    <property type="entry name" value="Beta-barrel_TonB_sf"/>
</dbReference>
<dbReference type="NCBIfam" id="TIGR04057">
    <property type="entry name" value="SusC_RagA_signa"/>
    <property type="match status" value="1"/>
</dbReference>
<feature type="domain" description="TonB-dependent receptor plug" evidence="9">
    <location>
        <begin position="114"/>
        <end position="222"/>
    </location>
</feature>
<accession>A0A4Q9YRG8</accession>
<evidence type="ECO:0000256" key="7">
    <source>
        <dbReference type="PROSITE-ProRule" id="PRU01360"/>
    </source>
</evidence>
<dbReference type="InterPro" id="IPR023997">
    <property type="entry name" value="TonB-dep_OMP_SusC/RagA_CS"/>
</dbReference>
<dbReference type="SUPFAM" id="SSF49464">
    <property type="entry name" value="Carboxypeptidase regulatory domain-like"/>
    <property type="match status" value="1"/>
</dbReference>
<evidence type="ECO:0000256" key="3">
    <source>
        <dbReference type="ARBA" id="ARBA00022452"/>
    </source>
</evidence>
<keyword evidence="6 7" id="KW-0998">Cell outer membrane</keyword>
<dbReference type="SUPFAM" id="SSF56935">
    <property type="entry name" value="Porins"/>
    <property type="match status" value="1"/>
</dbReference>
<evidence type="ECO:0000313" key="11">
    <source>
        <dbReference type="Proteomes" id="UP000293300"/>
    </source>
</evidence>